<dbReference type="RefSeq" id="XP_040689989.1">
    <property type="nucleotide sequence ID" value="XM_040831872.1"/>
</dbReference>
<evidence type="ECO:0000313" key="3">
    <source>
        <dbReference type="Proteomes" id="UP000184383"/>
    </source>
</evidence>
<keyword evidence="1" id="KW-1133">Transmembrane helix</keyword>
<protein>
    <submittedName>
        <fullName evidence="2">Uncharacterized protein</fullName>
    </submittedName>
</protein>
<dbReference type="GeneID" id="63747720"/>
<dbReference type="VEuPathDB" id="FungiDB:ASPWEDRAFT_181350"/>
<keyword evidence="1" id="KW-0812">Transmembrane</keyword>
<accession>A0A1L9RN48</accession>
<organism evidence="2 3">
    <name type="scientific">Aspergillus wentii DTO 134E9</name>
    <dbReference type="NCBI Taxonomy" id="1073089"/>
    <lineage>
        <taxon>Eukaryota</taxon>
        <taxon>Fungi</taxon>
        <taxon>Dikarya</taxon>
        <taxon>Ascomycota</taxon>
        <taxon>Pezizomycotina</taxon>
        <taxon>Eurotiomycetes</taxon>
        <taxon>Eurotiomycetidae</taxon>
        <taxon>Eurotiales</taxon>
        <taxon>Aspergillaceae</taxon>
        <taxon>Aspergillus</taxon>
        <taxon>Aspergillus subgen. Cremei</taxon>
    </lineage>
</organism>
<evidence type="ECO:0000256" key="1">
    <source>
        <dbReference type="SAM" id="Phobius"/>
    </source>
</evidence>
<keyword evidence="1" id="KW-0472">Membrane</keyword>
<reference evidence="3" key="1">
    <citation type="journal article" date="2017" name="Genome Biol.">
        <title>Comparative genomics reveals high biological diversity and specific adaptations in the industrially and medically important fungal genus Aspergillus.</title>
        <authorList>
            <person name="de Vries R.P."/>
            <person name="Riley R."/>
            <person name="Wiebenga A."/>
            <person name="Aguilar-Osorio G."/>
            <person name="Amillis S."/>
            <person name="Uchima C.A."/>
            <person name="Anderluh G."/>
            <person name="Asadollahi M."/>
            <person name="Askin M."/>
            <person name="Barry K."/>
            <person name="Battaglia E."/>
            <person name="Bayram O."/>
            <person name="Benocci T."/>
            <person name="Braus-Stromeyer S.A."/>
            <person name="Caldana C."/>
            <person name="Canovas D."/>
            <person name="Cerqueira G.C."/>
            <person name="Chen F."/>
            <person name="Chen W."/>
            <person name="Choi C."/>
            <person name="Clum A."/>
            <person name="Dos Santos R.A."/>
            <person name="Damasio A.R."/>
            <person name="Diallinas G."/>
            <person name="Emri T."/>
            <person name="Fekete E."/>
            <person name="Flipphi M."/>
            <person name="Freyberg S."/>
            <person name="Gallo A."/>
            <person name="Gournas C."/>
            <person name="Habgood R."/>
            <person name="Hainaut M."/>
            <person name="Harispe M.L."/>
            <person name="Henrissat B."/>
            <person name="Hilden K.S."/>
            <person name="Hope R."/>
            <person name="Hossain A."/>
            <person name="Karabika E."/>
            <person name="Karaffa L."/>
            <person name="Karanyi Z."/>
            <person name="Krasevec N."/>
            <person name="Kuo A."/>
            <person name="Kusch H."/>
            <person name="LaButti K."/>
            <person name="Lagendijk E.L."/>
            <person name="Lapidus A."/>
            <person name="Levasseur A."/>
            <person name="Lindquist E."/>
            <person name="Lipzen A."/>
            <person name="Logrieco A.F."/>
            <person name="MacCabe A."/>
            <person name="Maekelae M.R."/>
            <person name="Malavazi I."/>
            <person name="Melin P."/>
            <person name="Meyer V."/>
            <person name="Mielnichuk N."/>
            <person name="Miskei M."/>
            <person name="Molnar A.P."/>
            <person name="Mule G."/>
            <person name="Ngan C.Y."/>
            <person name="Orejas M."/>
            <person name="Orosz E."/>
            <person name="Ouedraogo J.P."/>
            <person name="Overkamp K.M."/>
            <person name="Park H.-S."/>
            <person name="Perrone G."/>
            <person name="Piumi F."/>
            <person name="Punt P.J."/>
            <person name="Ram A.F."/>
            <person name="Ramon A."/>
            <person name="Rauscher S."/>
            <person name="Record E."/>
            <person name="Riano-Pachon D.M."/>
            <person name="Robert V."/>
            <person name="Roehrig J."/>
            <person name="Ruller R."/>
            <person name="Salamov A."/>
            <person name="Salih N.S."/>
            <person name="Samson R.A."/>
            <person name="Sandor E."/>
            <person name="Sanguinetti M."/>
            <person name="Schuetze T."/>
            <person name="Sepcic K."/>
            <person name="Shelest E."/>
            <person name="Sherlock G."/>
            <person name="Sophianopoulou V."/>
            <person name="Squina F.M."/>
            <person name="Sun H."/>
            <person name="Susca A."/>
            <person name="Todd R.B."/>
            <person name="Tsang A."/>
            <person name="Unkles S.E."/>
            <person name="van de Wiele N."/>
            <person name="van Rossen-Uffink D."/>
            <person name="Oliveira J.V."/>
            <person name="Vesth T.C."/>
            <person name="Visser J."/>
            <person name="Yu J.-H."/>
            <person name="Zhou M."/>
            <person name="Andersen M.R."/>
            <person name="Archer D.B."/>
            <person name="Baker S.E."/>
            <person name="Benoit I."/>
            <person name="Brakhage A.A."/>
            <person name="Braus G.H."/>
            <person name="Fischer R."/>
            <person name="Frisvad J.C."/>
            <person name="Goldman G.H."/>
            <person name="Houbraken J."/>
            <person name="Oakley B."/>
            <person name="Pocsi I."/>
            <person name="Scazzocchio C."/>
            <person name="Seiboth B."/>
            <person name="vanKuyk P.A."/>
            <person name="Wortman J."/>
            <person name="Dyer P.S."/>
            <person name="Grigoriev I.V."/>
        </authorList>
    </citation>
    <scope>NUCLEOTIDE SEQUENCE [LARGE SCALE GENOMIC DNA]</scope>
    <source>
        <strain evidence="3">DTO 134E9</strain>
    </source>
</reference>
<feature type="transmembrane region" description="Helical" evidence="1">
    <location>
        <begin position="44"/>
        <end position="65"/>
    </location>
</feature>
<keyword evidence="3" id="KW-1185">Reference proteome</keyword>
<evidence type="ECO:0000313" key="2">
    <source>
        <dbReference type="EMBL" id="OJJ36313.1"/>
    </source>
</evidence>
<name>A0A1L9RN48_ASPWE</name>
<gene>
    <name evidence="2" type="ORF">ASPWEDRAFT_181350</name>
</gene>
<proteinExistence type="predicted"/>
<dbReference type="AlphaFoldDB" id="A0A1L9RN48"/>
<dbReference type="EMBL" id="KV878211">
    <property type="protein sequence ID" value="OJJ36313.1"/>
    <property type="molecule type" value="Genomic_DNA"/>
</dbReference>
<sequence>MNYGQSEMDEKKDDTTMGHVEYAANKEAVPDSLLKSIEDTKTGYYTWLVSTTLLSVDFCLVIVLGDDLGHALDSSKKELITSITSGGAFGLDNMSITGGSLVACSV</sequence>
<dbReference type="Proteomes" id="UP000184383">
    <property type="component" value="Unassembled WGS sequence"/>
</dbReference>